<gene>
    <name evidence="1" type="ORF">Tci_572265</name>
</gene>
<dbReference type="EMBL" id="BKCJ010354129">
    <property type="protein sequence ID" value="GFA00293.1"/>
    <property type="molecule type" value="Genomic_DNA"/>
</dbReference>
<reference evidence="1" key="1">
    <citation type="journal article" date="2019" name="Sci. Rep.">
        <title>Draft genome of Tanacetum cinerariifolium, the natural source of mosquito coil.</title>
        <authorList>
            <person name="Yamashiro T."/>
            <person name="Shiraishi A."/>
            <person name="Satake H."/>
            <person name="Nakayama K."/>
        </authorList>
    </citation>
    <scope>NUCLEOTIDE SEQUENCE</scope>
</reference>
<organism evidence="1">
    <name type="scientific">Tanacetum cinerariifolium</name>
    <name type="common">Dalmatian daisy</name>
    <name type="synonym">Chrysanthemum cinerariifolium</name>
    <dbReference type="NCBI Taxonomy" id="118510"/>
    <lineage>
        <taxon>Eukaryota</taxon>
        <taxon>Viridiplantae</taxon>
        <taxon>Streptophyta</taxon>
        <taxon>Embryophyta</taxon>
        <taxon>Tracheophyta</taxon>
        <taxon>Spermatophyta</taxon>
        <taxon>Magnoliopsida</taxon>
        <taxon>eudicotyledons</taxon>
        <taxon>Gunneridae</taxon>
        <taxon>Pentapetalae</taxon>
        <taxon>asterids</taxon>
        <taxon>campanulids</taxon>
        <taxon>Asterales</taxon>
        <taxon>Asteraceae</taxon>
        <taxon>Asteroideae</taxon>
        <taxon>Anthemideae</taxon>
        <taxon>Anthemidinae</taxon>
        <taxon>Tanacetum</taxon>
    </lineage>
</organism>
<name>A0A699J0C4_TANCI</name>
<comment type="caution">
    <text evidence="1">The sequence shown here is derived from an EMBL/GenBank/DDBJ whole genome shotgun (WGS) entry which is preliminary data.</text>
</comment>
<dbReference type="AlphaFoldDB" id="A0A699J0C4"/>
<accession>A0A699J0C4</accession>
<proteinExistence type="predicted"/>
<sequence>MNDEQQDFLANSLEENDDCDDLQLQATTNLKADHVEAYDSDCYDEVTAHAIFMANLSLVGSINDDTVEPRYDSDILSEVTHYDTYHDIDMLNSSVHELEYIENIVSNNESYDELTSNRNVISYADYMVTISNDKDNYVPPTVQNNDRILSVIKHMKTQVEKCNMRRNTLFPHQIGSWEQSDIKGAFKKDVIPFSENLKETFKIFEKGFIAEVKEMKYIFKQIEDEVEQWSMAKKCFEIKKKQLLINNDRLLEENISCDIMCTYLRSLSEVDNCGKCKSLDIVLFDIQESNKSLCELINVLQTLRNIVLILLLLFKIIKKK</sequence>
<protein>
    <submittedName>
        <fullName evidence="1">Uncharacterized protein</fullName>
    </submittedName>
</protein>
<evidence type="ECO:0000313" key="1">
    <source>
        <dbReference type="EMBL" id="GFA00293.1"/>
    </source>
</evidence>